<name>A0A1H9P742_9BACI</name>
<evidence type="ECO:0000313" key="1">
    <source>
        <dbReference type="EMBL" id="SER44018.1"/>
    </source>
</evidence>
<sequence length="294" mass="34328">MKYVMEVWDPDAKSNRQVKVENGVIKYCAPHSSSDMQVITKPFKVKPGHVTFEKEAAEWFDDNYGPSYIKRMLLSGFSTFIRILPITYETDTEDVFKKARFQLKDCPVNYIYAPRVSLRRLTPSWVRKLKKMAVPVILFYVETKEEIEKTRWQRLLEAAFPLRLMFIFDCKHSALSNSDEKYARSKWEKTVKNLRINSFFYLPEPGEEVSRLLLQRIGLYPKKGSFDSGSDADYFLYFNEKKEAEHILLPEIIILKGKVVKAGTRWFLEAAEGGELNSIIPEQFLPINAVHKYL</sequence>
<dbReference type="STRING" id="1601833.SAMN05518684_101175"/>
<organism evidence="1 2">
    <name type="scientific">Salipaludibacillus aurantiacus</name>
    <dbReference type="NCBI Taxonomy" id="1601833"/>
    <lineage>
        <taxon>Bacteria</taxon>
        <taxon>Bacillati</taxon>
        <taxon>Bacillota</taxon>
        <taxon>Bacilli</taxon>
        <taxon>Bacillales</taxon>
        <taxon>Bacillaceae</taxon>
    </lineage>
</organism>
<gene>
    <name evidence="1" type="ORF">SAMN05518684_101175</name>
</gene>
<reference evidence="2" key="1">
    <citation type="submission" date="2016-10" db="EMBL/GenBank/DDBJ databases">
        <authorList>
            <person name="Varghese N."/>
            <person name="Submissions S."/>
        </authorList>
    </citation>
    <scope>NUCLEOTIDE SEQUENCE [LARGE SCALE GENOMIC DNA]</scope>
    <source>
        <strain evidence="2">S9</strain>
    </source>
</reference>
<proteinExistence type="predicted"/>
<dbReference type="OrthoDB" id="2959323at2"/>
<dbReference type="EMBL" id="FOGT01000001">
    <property type="protein sequence ID" value="SER44018.1"/>
    <property type="molecule type" value="Genomic_DNA"/>
</dbReference>
<keyword evidence="2" id="KW-1185">Reference proteome</keyword>
<accession>A0A1H9P742</accession>
<protein>
    <submittedName>
        <fullName evidence="1">Uncharacterized protein</fullName>
    </submittedName>
</protein>
<evidence type="ECO:0000313" key="2">
    <source>
        <dbReference type="Proteomes" id="UP000198571"/>
    </source>
</evidence>
<dbReference type="AlphaFoldDB" id="A0A1H9P742"/>
<dbReference type="Proteomes" id="UP000198571">
    <property type="component" value="Unassembled WGS sequence"/>
</dbReference>